<name>C5B5N2_METEA</name>
<evidence type="ECO:0000313" key="2">
    <source>
        <dbReference type="Proteomes" id="UP000009081"/>
    </source>
</evidence>
<dbReference type="Proteomes" id="UP000009081">
    <property type="component" value="Plasmid megaplasmid"/>
</dbReference>
<dbReference type="AlphaFoldDB" id="C5B5N2"/>
<dbReference type="RefSeq" id="WP_012754195.1">
    <property type="nucleotide sequence ID" value="NC_012811.1"/>
</dbReference>
<proteinExistence type="predicted"/>
<geneLocation type="plasmid" evidence="1 2">
    <name>megaplasmid</name>
</geneLocation>
<organism evidence="1 2">
    <name type="scientific">Methylorubrum extorquens (strain ATCC 14718 / DSM 1338 / JCM 2805 / NCIMB 9133 / AM1)</name>
    <name type="common">Methylobacterium extorquens</name>
    <dbReference type="NCBI Taxonomy" id="272630"/>
    <lineage>
        <taxon>Bacteria</taxon>
        <taxon>Pseudomonadati</taxon>
        <taxon>Pseudomonadota</taxon>
        <taxon>Alphaproteobacteria</taxon>
        <taxon>Hyphomicrobiales</taxon>
        <taxon>Methylobacteriaceae</taxon>
        <taxon>Methylorubrum</taxon>
    </lineage>
</organism>
<keyword evidence="2" id="KW-1185">Reference proteome</keyword>
<dbReference type="HOGENOM" id="CLU_1325088_0_0_5"/>
<accession>C5B5N2</accession>
<protein>
    <submittedName>
        <fullName evidence="1">Uncharacterized protein</fullName>
    </submittedName>
</protein>
<keyword evidence="1" id="KW-0614">Plasmid</keyword>
<reference evidence="1 2" key="1">
    <citation type="journal article" date="2009" name="PLoS ONE">
        <title>Methylobacterium genome sequences: a reference blueprint to investigate microbial metabolism of C1 compounds from natural and industrial sources.</title>
        <authorList>
            <person name="Vuilleumier S."/>
            <person name="Chistoserdova L."/>
            <person name="Lee M.-C."/>
            <person name="Bringel F."/>
            <person name="Lajus A."/>
            <person name="Zhou Y."/>
            <person name="Gourion B."/>
            <person name="Barbe V."/>
            <person name="Chang J."/>
            <person name="Cruveiller S."/>
            <person name="Dossat C."/>
            <person name="Gillett W."/>
            <person name="Gruffaz C."/>
            <person name="Haugen E."/>
            <person name="Hourcade E."/>
            <person name="Levy R."/>
            <person name="Mangenot S."/>
            <person name="Muller E."/>
            <person name="Nadalig T."/>
            <person name="Pagni M."/>
            <person name="Penny C."/>
            <person name="Peyraud R."/>
            <person name="Robinson D.G."/>
            <person name="Roche D."/>
            <person name="Rouy Z."/>
            <person name="Saenampechek C."/>
            <person name="Salvignol G."/>
            <person name="Vallenet D."/>
            <person name="Wu Z."/>
            <person name="Marx C.J."/>
            <person name="Vorholt J.A."/>
            <person name="Olson M.V."/>
            <person name="Kaul R."/>
            <person name="Weissenbach J."/>
            <person name="Medigue C."/>
            <person name="Lidstrom M.E."/>
        </authorList>
    </citation>
    <scope>NUCLEOTIDE SEQUENCE [LARGE SCALE GENOMIC DNA]</scope>
    <source>
        <strain evidence="2">ATCC 14718 / DSM 1338 / JCM 2805 / NCIMB 9133 / AM1</strain>
    </source>
</reference>
<dbReference type="OrthoDB" id="8913825at2"/>
<evidence type="ECO:0000313" key="1">
    <source>
        <dbReference type="EMBL" id="ACS43764.1"/>
    </source>
</evidence>
<dbReference type="EMBL" id="CP001511">
    <property type="protein sequence ID" value="ACS43764.1"/>
    <property type="molecule type" value="Genomic_DNA"/>
</dbReference>
<gene>
    <name evidence="1" type="ordered locus">MexAM1_META2p0970</name>
</gene>
<sequence length="207" mass="22627">MKKGDIYIRRNDPDGVVSVAEVVGGQVRYAPEGGGFVHIAPMAKFEGDFRPQTDKDRARLRTAEKGWVAGDWAEDESPIPAWLTKELWNGFAMPAFEKDDLIEAIAKGKILDTFHYAAADVFITLSNCGEPLPAFDPDAEFPRIVEAAADPMFSELEIGGVNLQVDIWPGRNMALADGSSVRVYDVGAGYWTWSREEAPEPAASPAP</sequence>
<dbReference type="KEGG" id="mea:Mex_2p0970"/>